<dbReference type="InterPro" id="IPR035681">
    <property type="entry name" value="ComA-like_MBL"/>
</dbReference>
<feature type="domain" description="Metallo-beta-lactamase" evidence="8">
    <location>
        <begin position="523"/>
        <end position="719"/>
    </location>
</feature>
<dbReference type="InterPro" id="IPR001279">
    <property type="entry name" value="Metallo-B-lactamas"/>
</dbReference>
<reference evidence="9 10" key="1">
    <citation type="submission" date="2015-02" db="EMBL/GenBank/DDBJ databases">
        <authorList>
            <person name="Ju K.-S."/>
            <person name="Doroghazi J.R."/>
            <person name="Metcalf W."/>
        </authorList>
    </citation>
    <scope>NUCLEOTIDE SEQUENCE [LARGE SCALE GENOMIC DNA]</scope>
    <source>
        <strain evidence="9 10">NRRL B-16140</strain>
    </source>
</reference>
<evidence type="ECO:0000256" key="3">
    <source>
        <dbReference type="ARBA" id="ARBA00022692"/>
    </source>
</evidence>
<feature type="transmembrane region" description="Helical" evidence="7">
    <location>
        <begin position="313"/>
        <end position="330"/>
    </location>
</feature>
<dbReference type="SMART" id="SM00849">
    <property type="entry name" value="Lactamase_B"/>
    <property type="match status" value="1"/>
</dbReference>
<feature type="transmembrane region" description="Helical" evidence="7">
    <location>
        <begin position="54"/>
        <end position="75"/>
    </location>
</feature>
<evidence type="ECO:0000313" key="9">
    <source>
        <dbReference type="EMBL" id="KJK42376.1"/>
    </source>
</evidence>
<sequence>MARKHRIAHDYRLVPAAAAVWATAVAGLFLSWQAAVLTGLAAGAIGLAAWRRAWWTRTCAIALLISGPVAAAWVGSNVFRAETHPLRLAADEGRSTTVTAELTTRPKGIRAAGFGGHQSGVDHVVITATADGARLVLLAPADRWRNLLPGQQVTAKGTLAPPRGGDLTSALLRVRGPPIDPQPAPPWQRWADHLRDGLRDASAELDDEEAGLLPALVVGDTDHMVPRIVDEFRTAGLSHLLAVSGANLAIVCGAVYLLATRLRTGPRTAAAAAMTALVGFVVLAGPEPSVLRAAVMGAVTLLALVLGRRRSTLPSIAAAVIVLVLVDPALGGDPGFALSVVATSALVLVAPKWSRALKDRGVPNGLAEAIVVPTAASLATAPLVAGLSGQVSLVSIVANLVAGPVVAPATVLGVVAAAVAPLYRPAAELVVHVAGPAVTWLIQVGRQAATVPGASVSWPQGWLGAVALTGAVAAVVLLLRFRKTRTLVVAVLVGGFVVLVPMQVVAPAWPPDGWKVVACDVGQGDALVLATDEADRAVVVDTGPDPGAVDRCLKTLGIKRIPLLVLTHLHADHVQGLPAVLTGRAVGAVAVGPLKQPDWAWKEVNKQARSHGVRVVEPKAGERFAWPGLEVEVLGPRRPPTADDTNTTVNDYSLVLRAITRAGRVLLTGDVELAGQSALLGERDLKADVLKVPHHGSRYSLPAFLKAAQPRIALVSVGTGNRYGHPSEHVLDLLRAGGAVVLRTDKDGDLAVLPGNRIVRRRRRWSGSGSTTRATRSPAARPASRGRCGRRTTRRRHGRTTS</sequence>
<feature type="transmembrane region" description="Helical" evidence="7">
    <location>
        <begin position="486"/>
        <end position="509"/>
    </location>
</feature>
<evidence type="ECO:0000256" key="2">
    <source>
        <dbReference type="ARBA" id="ARBA00022475"/>
    </source>
</evidence>
<comment type="caution">
    <text evidence="9">The sequence shown here is derived from an EMBL/GenBank/DDBJ whole genome shotgun (WGS) entry which is preliminary data.</text>
</comment>
<feature type="transmembrane region" description="Helical" evidence="7">
    <location>
        <begin position="462"/>
        <end position="479"/>
    </location>
</feature>
<dbReference type="AlphaFoldDB" id="A0A0F0GIQ1"/>
<feature type="transmembrane region" description="Helical" evidence="7">
    <location>
        <begin position="366"/>
        <end position="387"/>
    </location>
</feature>
<feature type="transmembrane region" description="Helical" evidence="7">
    <location>
        <begin position="393"/>
        <end position="419"/>
    </location>
</feature>
<dbReference type="PANTHER" id="PTHR30619:SF1">
    <property type="entry name" value="RECOMBINATION PROTEIN 2"/>
    <property type="match status" value="1"/>
</dbReference>
<comment type="subcellular location">
    <subcellularLocation>
        <location evidence="1">Cell membrane</location>
        <topology evidence="1">Multi-pass membrane protein</topology>
    </subcellularLocation>
</comment>
<evidence type="ECO:0000256" key="7">
    <source>
        <dbReference type="SAM" id="Phobius"/>
    </source>
</evidence>
<dbReference type="Proteomes" id="UP000033393">
    <property type="component" value="Unassembled WGS sequence"/>
</dbReference>
<proteinExistence type="predicted"/>
<keyword evidence="2" id="KW-1003">Cell membrane</keyword>
<dbReference type="Gene3D" id="3.60.15.10">
    <property type="entry name" value="Ribonuclease Z/Hydroxyacylglutathione hydrolase-like"/>
    <property type="match status" value="1"/>
</dbReference>
<dbReference type="CDD" id="cd07731">
    <property type="entry name" value="ComA-like_MBL-fold"/>
    <property type="match status" value="1"/>
</dbReference>
<dbReference type="eggNOG" id="COG0658">
    <property type="taxonomic scope" value="Bacteria"/>
</dbReference>
<protein>
    <submittedName>
        <fullName evidence="9">Competence protein ComEC</fullName>
    </submittedName>
</protein>
<evidence type="ECO:0000256" key="6">
    <source>
        <dbReference type="SAM" id="MobiDB-lite"/>
    </source>
</evidence>
<dbReference type="NCBIfam" id="TIGR00360">
    <property type="entry name" value="ComEC_N-term"/>
    <property type="match status" value="1"/>
</dbReference>
<evidence type="ECO:0000256" key="4">
    <source>
        <dbReference type="ARBA" id="ARBA00022989"/>
    </source>
</evidence>
<dbReference type="InterPro" id="IPR004477">
    <property type="entry name" value="ComEC_N"/>
</dbReference>
<keyword evidence="3 7" id="KW-0812">Transmembrane</keyword>
<organism evidence="9 10">
    <name type="scientific">Lentzea aerocolonigenes</name>
    <name type="common">Lechevalieria aerocolonigenes</name>
    <name type="synonym">Saccharothrix aerocolonigenes</name>
    <dbReference type="NCBI Taxonomy" id="68170"/>
    <lineage>
        <taxon>Bacteria</taxon>
        <taxon>Bacillati</taxon>
        <taxon>Actinomycetota</taxon>
        <taxon>Actinomycetes</taxon>
        <taxon>Pseudonocardiales</taxon>
        <taxon>Pseudonocardiaceae</taxon>
        <taxon>Lentzea</taxon>
    </lineage>
</organism>
<dbReference type="PATRIC" id="fig|68170.10.peg.9764"/>
<evidence type="ECO:0000256" key="1">
    <source>
        <dbReference type="ARBA" id="ARBA00004651"/>
    </source>
</evidence>
<dbReference type="InterPro" id="IPR036866">
    <property type="entry name" value="RibonucZ/Hydroxyglut_hydro"/>
</dbReference>
<evidence type="ECO:0000313" key="10">
    <source>
        <dbReference type="Proteomes" id="UP000033393"/>
    </source>
</evidence>
<evidence type="ECO:0000256" key="5">
    <source>
        <dbReference type="ARBA" id="ARBA00023136"/>
    </source>
</evidence>
<gene>
    <name evidence="9" type="ORF">UK23_37410</name>
</gene>
<keyword evidence="10" id="KW-1185">Reference proteome</keyword>
<dbReference type="STRING" id="68170.GCA_000974445_06540"/>
<name>A0A0F0GIQ1_LENAE</name>
<feature type="transmembrane region" description="Helical" evidence="7">
    <location>
        <begin position="237"/>
        <end position="259"/>
    </location>
</feature>
<dbReference type="RefSeq" id="WP_045316506.1">
    <property type="nucleotide sequence ID" value="NZ_JYJG01000353.1"/>
</dbReference>
<keyword evidence="4 7" id="KW-1133">Transmembrane helix</keyword>
<feature type="region of interest" description="Disordered" evidence="6">
    <location>
        <begin position="762"/>
        <end position="802"/>
    </location>
</feature>
<dbReference type="Pfam" id="PF00753">
    <property type="entry name" value="Lactamase_B"/>
    <property type="match status" value="1"/>
</dbReference>
<dbReference type="SUPFAM" id="SSF56281">
    <property type="entry name" value="Metallo-hydrolase/oxidoreductase"/>
    <property type="match status" value="1"/>
</dbReference>
<feature type="compositionally biased region" description="Basic residues" evidence="6">
    <location>
        <begin position="787"/>
        <end position="802"/>
    </location>
</feature>
<keyword evidence="5 7" id="KW-0472">Membrane</keyword>
<feature type="compositionally biased region" description="Low complexity" evidence="6">
    <location>
        <begin position="766"/>
        <end position="786"/>
    </location>
</feature>
<feature type="transmembrane region" description="Helical" evidence="7">
    <location>
        <begin position="266"/>
        <end position="284"/>
    </location>
</feature>
<dbReference type="PANTHER" id="PTHR30619">
    <property type="entry name" value="DNA INTERNALIZATION/COMPETENCE PROTEIN COMEC/REC2"/>
    <property type="match status" value="1"/>
</dbReference>
<dbReference type="GO" id="GO:0005886">
    <property type="term" value="C:plasma membrane"/>
    <property type="evidence" value="ECO:0007669"/>
    <property type="project" value="UniProtKB-SubCell"/>
</dbReference>
<evidence type="ECO:0000259" key="8">
    <source>
        <dbReference type="SMART" id="SM00849"/>
    </source>
</evidence>
<dbReference type="InterPro" id="IPR052159">
    <property type="entry name" value="Competence_DNA_uptake"/>
</dbReference>
<accession>A0A0F0GIQ1</accession>
<feature type="transmembrane region" description="Helical" evidence="7">
    <location>
        <begin position="20"/>
        <end position="47"/>
    </location>
</feature>
<dbReference type="EMBL" id="JYJG01000353">
    <property type="protein sequence ID" value="KJK42376.1"/>
    <property type="molecule type" value="Genomic_DNA"/>
</dbReference>
<dbReference type="Pfam" id="PF03772">
    <property type="entry name" value="Competence"/>
    <property type="match status" value="1"/>
</dbReference>